<reference evidence="2" key="2">
    <citation type="submission" date="2021-08" db="EMBL/GenBank/DDBJ databases">
        <authorList>
            <person name="Tani A."/>
            <person name="Ola A."/>
            <person name="Ogura Y."/>
            <person name="Katsura K."/>
            <person name="Hayashi T."/>
        </authorList>
    </citation>
    <scope>NUCLEOTIDE SEQUENCE</scope>
    <source>
        <strain evidence="2">DSM 14458</strain>
    </source>
</reference>
<dbReference type="Proteomes" id="UP001055093">
    <property type="component" value="Unassembled WGS sequence"/>
</dbReference>
<reference evidence="2" key="1">
    <citation type="journal article" date="2021" name="Front. Microbiol.">
        <title>Comprehensive Comparative Genomics and Phenotyping of Methylobacterium Species.</title>
        <authorList>
            <person name="Alessa O."/>
            <person name="Ogura Y."/>
            <person name="Fujitani Y."/>
            <person name="Takami H."/>
            <person name="Hayashi T."/>
            <person name="Sahin N."/>
            <person name="Tani A."/>
        </authorList>
    </citation>
    <scope>NUCLEOTIDE SEQUENCE</scope>
    <source>
        <strain evidence="2">DSM 14458</strain>
    </source>
</reference>
<evidence type="ECO:0000313" key="3">
    <source>
        <dbReference type="Proteomes" id="UP001055093"/>
    </source>
</evidence>
<keyword evidence="3" id="KW-1185">Reference proteome</keyword>
<feature type="region of interest" description="Disordered" evidence="1">
    <location>
        <begin position="1"/>
        <end position="27"/>
    </location>
</feature>
<name>A0ABQ4UYJ7_9HYPH</name>
<accession>A0ABQ4UYJ7</accession>
<dbReference type="RefSeq" id="WP_238308341.1">
    <property type="nucleotide sequence ID" value="NZ_BPRE01000013.1"/>
</dbReference>
<organism evidence="2 3">
    <name type="scientific">Methylorubrum suomiense</name>
    <dbReference type="NCBI Taxonomy" id="144191"/>
    <lineage>
        <taxon>Bacteria</taxon>
        <taxon>Pseudomonadati</taxon>
        <taxon>Pseudomonadota</taxon>
        <taxon>Alphaproteobacteria</taxon>
        <taxon>Hyphomicrobiales</taxon>
        <taxon>Methylobacteriaceae</taxon>
        <taxon>Methylorubrum</taxon>
    </lineage>
</organism>
<evidence type="ECO:0000256" key="1">
    <source>
        <dbReference type="SAM" id="MobiDB-lite"/>
    </source>
</evidence>
<evidence type="ECO:0000313" key="2">
    <source>
        <dbReference type="EMBL" id="GJE77223.1"/>
    </source>
</evidence>
<protein>
    <submittedName>
        <fullName evidence="2">Uncharacterized protein</fullName>
    </submittedName>
</protein>
<dbReference type="EMBL" id="BPRE01000013">
    <property type="protein sequence ID" value="GJE77223.1"/>
    <property type="molecule type" value="Genomic_DNA"/>
</dbReference>
<sequence>MKVRPKLVGDPDHLAPSWARETTEAAPAGTMNDCDVCKAVEAGCFGFGKFKNTRGISACIDPDCCAEAQARASGQRNLIAAE</sequence>
<comment type="caution">
    <text evidence="2">The sequence shown here is derived from an EMBL/GenBank/DDBJ whole genome shotgun (WGS) entry which is preliminary data.</text>
</comment>
<proteinExistence type="predicted"/>
<gene>
    <name evidence="2" type="ORF">BGCPKDLD_3826</name>
</gene>